<dbReference type="Proteomes" id="UP000662888">
    <property type="component" value="Chromosome"/>
</dbReference>
<dbReference type="EMBL" id="CP065053">
    <property type="protein sequence ID" value="QPI48917.1"/>
    <property type="molecule type" value="Genomic_DNA"/>
</dbReference>
<proteinExistence type="predicted"/>
<evidence type="ECO:0000313" key="2">
    <source>
        <dbReference type="Proteomes" id="UP000662888"/>
    </source>
</evidence>
<reference evidence="1 2" key="1">
    <citation type="submission" date="2020-11" db="EMBL/GenBank/DDBJ databases">
        <authorList>
            <person name="Sun Q."/>
        </authorList>
    </citation>
    <scope>NUCLEOTIDE SEQUENCE [LARGE SCALE GENOMIC DNA]</scope>
    <source>
        <strain evidence="1 2">P8398</strain>
    </source>
</reference>
<name>A0AA49A7M0_9BURK</name>
<sequence>MSSLTLSLRAEQGALVIEALAELPFKTVFDLIGRLNRQANAADAGADADAARAYSVSVPDLQLIVGALRLLPYHRVHLLMDALEEQVAGMGEA</sequence>
<evidence type="ECO:0000313" key="1">
    <source>
        <dbReference type="EMBL" id="QPI48917.1"/>
    </source>
</evidence>
<keyword evidence="2" id="KW-1185">Reference proteome</keyword>
<gene>
    <name evidence="1" type="ORF">IV454_26035</name>
</gene>
<accession>A0AA49A7M0</accession>
<organism evidence="1 2">
    <name type="scientific">Massilia antarctica</name>
    <dbReference type="NCBI Taxonomy" id="2765360"/>
    <lineage>
        <taxon>Bacteria</taxon>
        <taxon>Pseudomonadati</taxon>
        <taxon>Pseudomonadota</taxon>
        <taxon>Betaproteobacteria</taxon>
        <taxon>Burkholderiales</taxon>
        <taxon>Oxalobacteraceae</taxon>
        <taxon>Telluria group</taxon>
        <taxon>Massilia</taxon>
    </lineage>
</organism>
<dbReference type="RefSeq" id="WP_206088525.1">
    <property type="nucleotide sequence ID" value="NZ_CP065053.1"/>
</dbReference>
<protein>
    <submittedName>
        <fullName evidence="1">Uncharacterized protein</fullName>
    </submittedName>
</protein>